<evidence type="ECO:0000256" key="5">
    <source>
        <dbReference type="ARBA" id="ARBA00023136"/>
    </source>
</evidence>
<feature type="transmembrane region" description="Helical" evidence="6">
    <location>
        <begin position="77"/>
        <end position="99"/>
    </location>
</feature>
<feature type="transmembrane region" description="Helical" evidence="6">
    <location>
        <begin position="12"/>
        <end position="34"/>
    </location>
</feature>
<evidence type="ECO:0000256" key="4">
    <source>
        <dbReference type="ARBA" id="ARBA00022989"/>
    </source>
</evidence>
<dbReference type="RefSeq" id="WP_389358619.1">
    <property type="nucleotide sequence ID" value="NZ_JBIACK010000001.1"/>
</dbReference>
<protein>
    <submittedName>
        <fullName evidence="8">GtrA family protein</fullName>
    </submittedName>
</protein>
<evidence type="ECO:0000313" key="8">
    <source>
        <dbReference type="EMBL" id="MFE8699969.1"/>
    </source>
</evidence>
<reference evidence="8 9" key="1">
    <citation type="submission" date="2024-08" db="EMBL/GenBank/DDBJ databases">
        <title>Two novel Cytobacillus novel species.</title>
        <authorList>
            <person name="Liu G."/>
        </authorList>
    </citation>
    <scope>NUCLEOTIDE SEQUENCE [LARGE SCALE GENOMIC DNA]</scope>
    <source>
        <strain evidence="8 9">FJAT-54145</strain>
    </source>
</reference>
<dbReference type="EMBL" id="JBIACK010000001">
    <property type="protein sequence ID" value="MFE8699969.1"/>
    <property type="molecule type" value="Genomic_DNA"/>
</dbReference>
<accession>A0ABW6K8A6</accession>
<gene>
    <name evidence="8" type="ORF">ACFYKX_04950</name>
</gene>
<proteinExistence type="inferred from homology"/>
<feature type="domain" description="GtrA/DPMS transmembrane" evidence="7">
    <location>
        <begin position="11"/>
        <end position="124"/>
    </location>
</feature>
<keyword evidence="5 6" id="KW-0472">Membrane</keyword>
<feature type="transmembrane region" description="Helical" evidence="6">
    <location>
        <begin position="105"/>
        <end position="124"/>
    </location>
</feature>
<evidence type="ECO:0000256" key="2">
    <source>
        <dbReference type="ARBA" id="ARBA00009399"/>
    </source>
</evidence>
<dbReference type="InterPro" id="IPR007267">
    <property type="entry name" value="GtrA_DPMS_TM"/>
</dbReference>
<dbReference type="Proteomes" id="UP001601059">
    <property type="component" value="Unassembled WGS sequence"/>
</dbReference>
<sequence>MQLTLVNKFLRYSMVGVICTTIYFLSMFICVEIVSIKPVPSSAISFIVMTIFSYLLNKRYTFGGVYSHSQFVKFSTVAALGFALNVGIMYLIVSVLSFHYFLGELITVLVIPLINFLLNLYWTFSNE</sequence>
<comment type="caution">
    <text evidence="8">The sequence shown here is derived from an EMBL/GenBank/DDBJ whole genome shotgun (WGS) entry which is preliminary data.</text>
</comment>
<keyword evidence="4 6" id="KW-1133">Transmembrane helix</keyword>
<dbReference type="PANTHER" id="PTHR38459">
    <property type="entry name" value="PROPHAGE BACTOPRENOL-LINKED GLUCOSE TRANSLOCASE HOMOLOG"/>
    <property type="match status" value="1"/>
</dbReference>
<evidence type="ECO:0000256" key="6">
    <source>
        <dbReference type="SAM" id="Phobius"/>
    </source>
</evidence>
<dbReference type="PANTHER" id="PTHR38459:SF1">
    <property type="entry name" value="PROPHAGE BACTOPRENOL-LINKED GLUCOSE TRANSLOCASE HOMOLOG"/>
    <property type="match status" value="1"/>
</dbReference>
<evidence type="ECO:0000313" key="9">
    <source>
        <dbReference type="Proteomes" id="UP001601059"/>
    </source>
</evidence>
<evidence type="ECO:0000256" key="3">
    <source>
        <dbReference type="ARBA" id="ARBA00022692"/>
    </source>
</evidence>
<dbReference type="Pfam" id="PF04138">
    <property type="entry name" value="GtrA_DPMS_TM"/>
    <property type="match status" value="1"/>
</dbReference>
<comment type="subcellular location">
    <subcellularLocation>
        <location evidence="1">Membrane</location>
        <topology evidence="1">Multi-pass membrane protein</topology>
    </subcellularLocation>
</comment>
<organism evidence="8 9">
    <name type="scientific">Cytobacillus spartinae</name>
    <dbReference type="NCBI Taxonomy" id="3299023"/>
    <lineage>
        <taxon>Bacteria</taxon>
        <taxon>Bacillati</taxon>
        <taxon>Bacillota</taxon>
        <taxon>Bacilli</taxon>
        <taxon>Bacillales</taxon>
        <taxon>Bacillaceae</taxon>
        <taxon>Cytobacillus</taxon>
    </lineage>
</organism>
<keyword evidence="3 6" id="KW-0812">Transmembrane</keyword>
<keyword evidence="9" id="KW-1185">Reference proteome</keyword>
<feature type="transmembrane region" description="Helical" evidence="6">
    <location>
        <begin position="40"/>
        <end position="56"/>
    </location>
</feature>
<comment type="similarity">
    <text evidence="2">Belongs to the GtrA family.</text>
</comment>
<dbReference type="InterPro" id="IPR051401">
    <property type="entry name" value="GtrA_CellWall_Glycosyl"/>
</dbReference>
<evidence type="ECO:0000259" key="7">
    <source>
        <dbReference type="Pfam" id="PF04138"/>
    </source>
</evidence>
<name>A0ABW6K8A6_9BACI</name>
<evidence type="ECO:0000256" key="1">
    <source>
        <dbReference type="ARBA" id="ARBA00004141"/>
    </source>
</evidence>